<dbReference type="Gene3D" id="1.10.443.10">
    <property type="entry name" value="Intergrase catalytic core"/>
    <property type="match status" value="1"/>
</dbReference>
<keyword evidence="3" id="KW-0238">DNA-binding</keyword>
<dbReference type="InterPro" id="IPR050808">
    <property type="entry name" value="Phage_Integrase"/>
</dbReference>
<dbReference type="Proteomes" id="UP000193900">
    <property type="component" value="Unassembled WGS sequence"/>
</dbReference>
<accession>A0A1Y5U479</accession>
<protein>
    <recommendedName>
        <fullName evidence="5">Integrase DNA-binding domain-containing protein</fullName>
    </recommendedName>
</protein>
<gene>
    <name evidence="6" type="ORF">ROA7023_04198</name>
</gene>
<evidence type="ECO:0000256" key="3">
    <source>
        <dbReference type="ARBA" id="ARBA00023125"/>
    </source>
</evidence>
<organism evidence="6 7">
    <name type="scientific">Roseisalinus antarcticus</name>
    <dbReference type="NCBI Taxonomy" id="254357"/>
    <lineage>
        <taxon>Bacteria</taxon>
        <taxon>Pseudomonadati</taxon>
        <taxon>Pseudomonadota</taxon>
        <taxon>Alphaproteobacteria</taxon>
        <taxon>Rhodobacterales</taxon>
        <taxon>Roseobacteraceae</taxon>
        <taxon>Roseisalinus</taxon>
    </lineage>
</organism>
<dbReference type="GO" id="GO:0003677">
    <property type="term" value="F:DNA binding"/>
    <property type="evidence" value="ECO:0007669"/>
    <property type="project" value="UniProtKB-KW"/>
</dbReference>
<dbReference type="OrthoDB" id="7793464at2"/>
<keyword evidence="2" id="KW-0229">DNA integration</keyword>
<evidence type="ECO:0000313" key="7">
    <source>
        <dbReference type="Proteomes" id="UP000193900"/>
    </source>
</evidence>
<evidence type="ECO:0000256" key="2">
    <source>
        <dbReference type="ARBA" id="ARBA00022908"/>
    </source>
</evidence>
<evidence type="ECO:0000256" key="4">
    <source>
        <dbReference type="ARBA" id="ARBA00023172"/>
    </source>
</evidence>
<sequence>MATQMTFTDSAIQRIKHTDKTEWCSDKTYRGLRLCITAGSKTWYASKWDGAAQKSRQTKIGQFPKMKREEAWRIACEVKSEMDAGEHMSRAEKAMKAVEDDAPPLPTLASALDAYLTHQTSPRFSGKSRMRESTAKEYRRSFELHLSTWAEIVIDKLPTRNINQHLNAVQKDHPHAAYRAHAVIGATLRHACKVHAVVLAIPTLTDITKQPKREIDRDIDWADRWQEIEDVDNEIKRACWELRWHMGVRENVLRSLTWSHVDLDAGTVTFDRLKRDDNGRTVAISTFSLSVFNRLRDLHGSDWVFPATRRIKGILGHLDVLDRLPLTAPGDVRHLWNEAAMSVVMPYHLQRWLNQQNLTGNEIAMLGHYGVPDLDSQRNAANKVSAYIMSRCKSAPCSVIEISRSAS</sequence>
<dbReference type="InterPro" id="IPR010998">
    <property type="entry name" value="Integrase_recombinase_N"/>
</dbReference>
<dbReference type="AlphaFoldDB" id="A0A1Y5U479"/>
<dbReference type="InterPro" id="IPR038488">
    <property type="entry name" value="Integrase_DNA-bd_sf"/>
</dbReference>
<dbReference type="SUPFAM" id="SSF56349">
    <property type="entry name" value="DNA breaking-rejoining enzymes"/>
    <property type="match status" value="1"/>
</dbReference>
<evidence type="ECO:0000259" key="5">
    <source>
        <dbReference type="Pfam" id="PF13356"/>
    </source>
</evidence>
<proteinExistence type="inferred from homology"/>
<dbReference type="PANTHER" id="PTHR30629:SF2">
    <property type="entry name" value="PROPHAGE INTEGRASE INTS-RELATED"/>
    <property type="match status" value="1"/>
</dbReference>
<name>A0A1Y5U479_9RHOB</name>
<keyword evidence="4" id="KW-0233">DNA recombination</keyword>
<dbReference type="RefSeq" id="WP_085880905.1">
    <property type="nucleotide sequence ID" value="NZ_FWFZ01000043.1"/>
</dbReference>
<dbReference type="InterPro" id="IPR025166">
    <property type="entry name" value="Integrase_DNA_bind_dom"/>
</dbReference>
<evidence type="ECO:0000313" key="6">
    <source>
        <dbReference type="EMBL" id="SLN76524.1"/>
    </source>
</evidence>
<dbReference type="PANTHER" id="PTHR30629">
    <property type="entry name" value="PROPHAGE INTEGRASE"/>
    <property type="match status" value="1"/>
</dbReference>
<keyword evidence="7" id="KW-1185">Reference proteome</keyword>
<evidence type="ECO:0000256" key="1">
    <source>
        <dbReference type="ARBA" id="ARBA00008857"/>
    </source>
</evidence>
<dbReference type="Gene3D" id="1.10.150.130">
    <property type="match status" value="1"/>
</dbReference>
<reference evidence="6 7" key="1">
    <citation type="submission" date="2017-03" db="EMBL/GenBank/DDBJ databases">
        <authorList>
            <person name="Afonso C.L."/>
            <person name="Miller P.J."/>
            <person name="Scott M.A."/>
            <person name="Spackman E."/>
            <person name="Goraichik I."/>
            <person name="Dimitrov K.M."/>
            <person name="Suarez D.L."/>
            <person name="Swayne D.E."/>
        </authorList>
    </citation>
    <scope>NUCLEOTIDE SEQUENCE [LARGE SCALE GENOMIC DNA]</scope>
    <source>
        <strain evidence="6 7">CECT 7023</strain>
    </source>
</reference>
<dbReference type="Gene3D" id="3.30.160.390">
    <property type="entry name" value="Integrase, DNA-binding domain"/>
    <property type="match status" value="1"/>
</dbReference>
<feature type="domain" description="Integrase DNA-binding" evidence="5">
    <location>
        <begin position="7"/>
        <end position="93"/>
    </location>
</feature>
<dbReference type="EMBL" id="FWFZ01000043">
    <property type="protein sequence ID" value="SLN76524.1"/>
    <property type="molecule type" value="Genomic_DNA"/>
</dbReference>
<dbReference type="GO" id="GO:0006310">
    <property type="term" value="P:DNA recombination"/>
    <property type="evidence" value="ECO:0007669"/>
    <property type="project" value="UniProtKB-KW"/>
</dbReference>
<dbReference type="Pfam" id="PF13356">
    <property type="entry name" value="Arm-DNA-bind_3"/>
    <property type="match status" value="1"/>
</dbReference>
<dbReference type="InterPro" id="IPR013762">
    <property type="entry name" value="Integrase-like_cat_sf"/>
</dbReference>
<dbReference type="InterPro" id="IPR011010">
    <property type="entry name" value="DNA_brk_join_enz"/>
</dbReference>
<comment type="similarity">
    <text evidence="1">Belongs to the 'phage' integrase family.</text>
</comment>
<dbReference type="GO" id="GO:0015074">
    <property type="term" value="P:DNA integration"/>
    <property type="evidence" value="ECO:0007669"/>
    <property type="project" value="UniProtKB-KW"/>
</dbReference>